<evidence type="ECO:0000256" key="1">
    <source>
        <dbReference type="SAM" id="Coils"/>
    </source>
</evidence>
<evidence type="ECO:0000313" key="4">
    <source>
        <dbReference type="Proteomes" id="UP000078113"/>
    </source>
</evidence>
<evidence type="ECO:0000313" key="3">
    <source>
        <dbReference type="EMBL" id="KAE8264321.1"/>
    </source>
</evidence>
<feature type="region of interest" description="Disordered" evidence="2">
    <location>
        <begin position="137"/>
        <end position="163"/>
    </location>
</feature>
<feature type="compositionally biased region" description="Polar residues" evidence="2">
    <location>
        <begin position="1"/>
        <end position="17"/>
    </location>
</feature>
<reference evidence="3" key="1">
    <citation type="submission" date="2016-04" db="EMBL/GenBank/DDBJ databases">
        <authorList>
            <person name="Nguyen H.D."/>
            <person name="Samba Siva P."/>
            <person name="Cullis J."/>
            <person name="Levesque C.A."/>
            <person name="Hambleton S."/>
        </authorList>
    </citation>
    <scope>NUCLEOTIDE SEQUENCE</scope>
    <source>
        <strain evidence="3">DAOMC 236422</strain>
    </source>
</reference>
<protein>
    <submittedName>
        <fullName evidence="3">Uncharacterized protein</fullName>
    </submittedName>
</protein>
<feature type="compositionally biased region" description="Basic and acidic residues" evidence="2">
    <location>
        <begin position="137"/>
        <end position="149"/>
    </location>
</feature>
<dbReference type="Proteomes" id="UP000078113">
    <property type="component" value="Unassembled WGS sequence"/>
</dbReference>
<keyword evidence="4" id="KW-1185">Reference proteome</keyword>
<comment type="caution">
    <text evidence="3">The sequence shown here is derived from an EMBL/GenBank/DDBJ whole genome shotgun (WGS) entry which is preliminary data.</text>
</comment>
<name>A0A8X7N1M4_9BASI</name>
<sequence>MVFHSFLSTHPTNQHTNHAGLPGKRKASERRTPSPGPSQPRMTRSKSAGTSVSFTQLEFQTSSETAASAFFGQAARTAQVAEKKARELEEQLQTIKTELTSVKRAQNGQDQRVKEAHEMLEEERREWAEQVRRLREEGEEKEVLSKEAADNLAAQAARLRRNP</sequence>
<accession>A0A8X7N1M4</accession>
<feature type="coiled-coil region" evidence="1">
    <location>
        <begin position="71"/>
        <end position="137"/>
    </location>
</feature>
<reference evidence="3" key="2">
    <citation type="journal article" date="2019" name="IMA Fungus">
        <title>Genome sequencing and comparison of five Tilletia species to identify candidate genes for the detection of regulated species infecting wheat.</title>
        <authorList>
            <person name="Nguyen H.D.T."/>
            <person name="Sultana T."/>
            <person name="Kesanakurti P."/>
            <person name="Hambleton S."/>
        </authorList>
    </citation>
    <scope>NUCLEOTIDE SEQUENCE</scope>
    <source>
        <strain evidence="3">DAOMC 236422</strain>
    </source>
</reference>
<keyword evidence="1" id="KW-0175">Coiled coil</keyword>
<dbReference type="AlphaFoldDB" id="A0A8X7N1M4"/>
<proteinExistence type="predicted"/>
<dbReference type="EMBL" id="LWDG02000547">
    <property type="protein sequence ID" value="KAE8264321.1"/>
    <property type="molecule type" value="Genomic_DNA"/>
</dbReference>
<organism evidence="3 4">
    <name type="scientific">Tilletia walkeri</name>
    <dbReference type="NCBI Taxonomy" id="117179"/>
    <lineage>
        <taxon>Eukaryota</taxon>
        <taxon>Fungi</taxon>
        <taxon>Dikarya</taxon>
        <taxon>Basidiomycota</taxon>
        <taxon>Ustilaginomycotina</taxon>
        <taxon>Exobasidiomycetes</taxon>
        <taxon>Tilletiales</taxon>
        <taxon>Tilletiaceae</taxon>
        <taxon>Tilletia</taxon>
    </lineage>
</organism>
<gene>
    <name evidence="3" type="ORF">A4X09_0g6996</name>
</gene>
<feature type="compositionally biased region" description="Polar residues" evidence="2">
    <location>
        <begin position="40"/>
        <end position="52"/>
    </location>
</feature>
<feature type="region of interest" description="Disordered" evidence="2">
    <location>
        <begin position="1"/>
        <end position="52"/>
    </location>
</feature>
<evidence type="ECO:0000256" key="2">
    <source>
        <dbReference type="SAM" id="MobiDB-lite"/>
    </source>
</evidence>